<dbReference type="AlphaFoldDB" id="A0A4Y7JG11"/>
<dbReference type="InterPro" id="IPR012312">
    <property type="entry name" value="Hemerythrin-like"/>
</dbReference>
<dbReference type="EMBL" id="CM010718">
    <property type="protein sequence ID" value="RZC58738.1"/>
    <property type="molecule type" value="Genomic_DNA"/>
</dbReference>
<dbReference type="OMA" id="PCHELAH"/>
<protein>
    <recommendedName>
        <fullName evidence="1">Hemerythrin-like domain-containing protein</fullName>
    </recommendedName>
</protein>
<evidence type="ECO:0000259" key="1">
    <source>
        <dbReference type="Pfam" id="PF01814"/>
    </source>
</evidence>
<dbReference type="STRING" id="3469.A0A4Y7JG11"/>
<dbReference type="Gene3D" id="1.20.120.520">
    <property type="entry name" value="nmb1532 protein domain like"/>
    <property type="match status" value="3"/>
</dbReference>
<dbReference type="Gramene" id="RZC58738">
    <property type="protein sequence ID" value="RZC58738"/>
    <property type="gene ID" value="C5167_006041"/>
</dbReference>
<feature type="domain" description="Hemerythrin-like" evidence="1">
    <location>
        <begin position="9"/>
        <end position="142"/>
    </location>
</feature>
<reference evidence="2 3" key="1">
    <citation type="journal article" date="2018" name="Science">
        <title>The opium poppy genome and morphinan production.</title>
        <authorList>
            <person name="Guo L."/>
            <person name="Winzer T."/>
            <person name="Yang X."/>
            <person name="Li Y."/>
            <person name="Ning Z."/>
            <person name="He Z."/>
            <person name="Teodor R."/>
            <person name="Lu Y."/>
            <person name="Bowser T.A."/>
            <person name="Graham I.A."/>
            <person name="Ye K."/>
        </authorList>
    </citation>
    <scope>NUCLEOTIDE SEQUENCE [LARGE SCALE GENOMIC DNA]</scope>
    <source>
        <strain evidence="3">cv. HN1</strain>
        <tissue evidence="2">Leaves</tissue>
    </source>
</reference>
<accession>A0A4Y7JG11</accession>
<gene>
    <name evidence="2" type="ORF">C5167_006041</name>
</gene>
<dbReference type="Proteomes" id="UP000316621">
    <property type="component" value="Chromosome 4"/>
</dbReference>
<dbReference type="Pfam" id="PF01814">
    <property type="entry name" value="Hemerythrin"/>
    <property type="match status" value="1"/>
</dbReference>
<organism evidence="2 3">
    <name type="scientific">Papaver somniferum</name>
    <name type="common">Opium poppy</name>
    <dbReference type="NCBI Taxonomy" id="3469"/>
    <lineage>
        <taxon>Eukaryota</taxon>
        <taxon>Viridiplantae</taxon>
        <taxon>Streptophyta</taxon>
        <taxon>Embryophyta</taxon>
        <taxon>Tracheophyta</taxon>
        <taxon>Spermatophyta</taxon>
        <taxon>Magnoliopsida</taxon>
        <taxon>Ranunculales</taxon>
        <taxon>Papaveraceae</taxon>
        <taxon>Papaveroideae</taxon>
        <taxon>Papaver</taxon>
    </lineage>
</organism>
<dbReference type="OrthoDB" id="411372at2759"/>
<sequence>MDAPTLIFVSFHKAFRAELEELHRITLSFLEINGFPGRDLILDLLYRFRYLQLVYKYHSAAENEVIFKALDERVKNIECSYYLEHRTIYDLFESVFWWFSSLLEADGNFSLPLQELVNRVYSLQSFICQHMLKEEEQVFPLLIQFSLEEQASLVRKFIYSVPITLLEDMLPWMASCLPKTEQDDFALCIKAVIPKENLLQKVLISWLVKKRQPTSKASSIPESGNLVLSSNEALCLKEFLKAYLSGKNLPGKVCSGIKSDHTEHTAKCHPIDVLHVWHGVISKDLNKILEDLQDTRGSRTYSHLSSICSRLKFFVDVLVFYSAALEKVFFSVLNELVDEPSSFSYGRFPDDSQIEGLFQALQNFSAQNITLSSSHLEKLGSQLVSFIEGISVHFAFQESEVLPLIRKHCDYEMQQSLLYKSLQVMPLGLLKCVISWLSTHLTKDESNAITCSMKSAGSVSDVSFASLLNEWVSIECSGKTAIKKFRHELYYMFNSMRAFLMEDLEVHQRQKSHSAQGKLNFTAMAKKNVGDNTLYSSEMNLQILFPQALRNIPPYSIVSLQNKDADSDLTQEFKPIDFFFLFHKTLKSDIEYLIVVSGKMDLNLKFLTEFLQRFHLFRFLYKIHCDSEDEIVFPAVEAMGKLQNISFSCSNDHKLEKELLSNVTDILYEICELHVSFPAETPSFLDGTPQQRILYYRSMCTKLHDMCKTMRIALEKHVFHDEIQV</sequence>
<keyword evidence="3" id="KW-1185">Reference proteome</keyword>
<evidence type="ECO:0000313" key="3">
    <source>
        <dbReference type="Proteomes" id="UP000316621"/>
    </source>
</evidence>
<dbReference type="CDD" id="cd12108">
    <property type="entry name" value="Hr-like"/>
    <property type="match status" value="2"/>
</dbReference>
<name>A0A4Y7JG11_PAPSO</name>
<proteinExistence type="predicted"/>
<evidence type="ECO:0000313" key="2">
    <source>
        <dbReference type="EMBL" id="RZC58738.1"/>
    </source>
</evidence>